<dbReference type="OrthoDB" id="427713at2759"/>
<accession>A0A1Q9DGK0</accession>
<feature type="compositionally biased region" description="Low complexity" evidence="1">
    <location>
        <begin position="386"/>
        <end position="401"/>
    </location>
</feature>
<name>A0A1Q9DGK0_SYMMI</name>
<comment type="caution">
    <text evidence="2">The sequence shown here is derived from an EMBL/GenBank/DDBJ whole genome shotgun (WGS) entry which is preliminary data.</text>
</comment>
<keyword evidence="3" id="KW-1185">Reference proteome</keyword>
<dbReference type="Proteomes" id="UP000186817">
    <property type="component" value="Unassembled WGS sequence"/>
</dbReference>
<evidence type="ECO:0000313" key="2">
    <source>
        <dbReference type="EMBL" id="OLP94316.1"/>
    </source>
</evidence>
<dbReference type="EMBL" id="LSRX01000548">
    <property type="protein sequence ID" value="OLP94316.1"/>
    <property type="molecule type" value="Genomic_DNA"/>
</dbReference>
<feature type="region of interest" description="Disordered" evidence="1">
    <location>
        <begin position="384"/>
        <end position="421"/>
    </location>
</feature>
<reference evidence="2 3" key="1">
    <citation type="submission" date="2016-02" db="EMBL/GenBank/DDBJ databases">
        <title>Genome analysis of coral dinoflagellate symbionts highlights evolutionary adaptations to a symbiotic lifestyle.</title>
        <authorList>
            <person name="Aranda M."/>
            <person name="Li Y."/>
            <person name="Liew Y.J."/>
            <person name="Baumgarten S."/>
            <person name="Simakov O."/>
            <person name="Wilson M."/>
            <person name="Piel J."/>
            <person name="Ashoor H."/>
            <person name="Bougouffa S."/>
            <person name="Bajic V.B."/>
            <person name="Ryu T."/>
            <person name="Ravasi T."/>
            <person name="Bayer T."/>
            <person name="Micklem G."/>
            <person name="Kim H."/>
            <person name="Bhak J."/>
            <person name="Lajeunesse T.C."/>
            <person name="Voolstra C.R."/>
        </authorList>
    </citation>
    <scope>NUCLEOTIDE SEQUENCE [LARGE SCALE GENOMIC DNA]</scope>
    <source>
        <strain evidence="2 3">CCMP2467</strain>
    </source>
</reference>
<evidence type="ECO:0000313" key="3">
    <source>
        <dbReference type="Proteomes" id="UP000186817"/>
    </source>
</evidence>
<proteinExistence type="predicted"/>
<dbReference type="AlphaFoldDB" id="A0A1Q9DGK0"/>
<feature type="compositionally biased region" description="Polar residues" evidence="1">
    <location>
        <begin position="402"/>
        <end position="413"/>
    </location>
</feature>
<evidence type="ECO:0000256" key="1">
    <source>
        <dbReference type="SAM" id="MobiDB-lite"/>
    </source>
</evidence>
<protein>
    <submittedName>
        <fullName evidence="2">Uncharacterized protein</fullName>
    </submittedName>
</protein>
<sequence>MAHEVPFPVDVYTAALEEFLLLHTARSLLQQQGYGTVPPAMGMAVRNDLIAWAVDALSSPYREDFLRYVETLDKKLRRCLPTFLPEPLGEPGPTTLPAEVLAWHFLHEGGTPIWSAVRQAVSALAWQPCQRAFGDLTPTNVLVGAFHSGPYTGITKSTKLYPSFSRLINRFIQHLYPSLIWSTFSISRNLRTPPHRDQSNAPTGSLLTALSHHDGGGLWLEDGCGEVYEDVQGHFRCGRIVRLDFQCLVFPAHRMTHSTCGWEGTDRITLAAYCIGTVMAQRTLMQSMNAALAAPGAVTRSSGSINVSQSVPASFLVAIALLDKGMSTRLVRAGDSGTSNADVDAGDAGFPDSAHAASSMAPLGDNVLATTGGILEMEAMPSPPCTMTTSSAGGTMAASSGQQSMPAGGSSSVMIDLTELD</sequence>
<organism evidence="2 3">
    <name type="scientific">Symbiodinium microadriaticum</name>
    <name type="common">Dinoflagellate</name>
    <name type="synonym">Zooxanthella microadriatica</name>
    <dbReference type="NCBI Taxonomy" id="2951"/>
    <lineage>
        <taxon>Eukaryota</taxon>
        <taxon>Sar</taxon>
        <taxon>Alveolata</taxon>
        <taxon>Dinophyceae</taxon>
        <taxon>Suessiales</taxon>
        <taxon>Symbiodiniaceae</taxon>
        <taxon>Symbiodinium</taxon>
    </lineage>
</organism>
<gene>
    <name evidence="2" type="ORF">AK812_SmicGene23672</name>
</gene>